<protein>
    <submittedName>
        <fullName evidence="5">PSer/pThr/pTyr-binding forkhead associated (FHA) protein</fullName>
    </submittedName>
</protein>
<keyword evidence="3" id="KW-0812">Transmembrane</keyword>
<reference evidence="5 6" key="1">
    <citation type="submission" date="2020-07" db="EMBL/GenBank/DDBJ databases">
        <title>Sequencing the genomes of 1000 actinobacteria strains.</title>
        <authorList>
            <person name="Klenk H.-P."/>
        </authorList>
    </citation>
    <scope>NUCLEOTIDE SEQUENCE [LARGE SCALE GENOMIC DNA]</scope>
    <source>
        <strain evidence="5 6">DSM 19970</strain>
    </source>
</reference>
<accession>A0A7Z0CIR0</accession>
<keyword evidence="3" id="KW-1133">Transmembrane helix</keyword>
<dbReference type="EMBL" id="JACBZO010000001">
    <property type="protein sequence ID" value="NYI39992.1"/>
    <property type="molecule type" value="Genomic_DNA"/>
</dbReference>
<dbReference type="CDD" id="cd00060">
    <property type="entry name" value="FHA"/>
    <property type="match status" value="1"/>
</dbReference>
<dbReference type="PANTHER" id="PTHR23308">
    <property type="entry name" value="NUCLEAR INHIBITOR OF PROTEIN PHOSPHATASE-1"/>
    <property type="match status" value="1"/>
</dbReference>
<dbReference type="SMART" id="SM00240">
    <property type="entry name" value="FHA"/>
    <property type="match status" value="1"/>
</dbReference>
<gene>
    <name evidence="5" type="ORF">BKA03_000111</name>
</gene>
<proteinExistence type="predicted"/>
<evidence type="ECO:0000256" key="2">
    <source>
        <dbReference type="SAM" id="MobiDB-lite"/>
    </source>
</evidence>
<evidence type="ECO:0000313" key="6">
    <source>
        <dbReference type="Proteomes" id="UP000547973"/>
    </source>
</evidence>
<dbReference type="OrthoDB" id="277520at2"/>
<dbReference type="RefSeq" id="WP_062075686.1">
    <property type="nucleotide sequence ID" value="NZ_BBRC01000012.1"/>
</dbReference>
<dbReference type="PROSITE" id="PS50006">
    <property type="entry name" value="FHA_DOMAIN"/>
    <property type="match status" value="1"/>
</dbReference>
<evidence type="ECO:0000259" key="4">
    <source>
        <dbReference type="PROSITE" id="PS50006"/>
    </source>
</evidence>
<sequence>MSQLSITLLRLGYLVLLWGMVLVAIGVLRSDLYGTRVTSRGRGLRRKPHPDARSQKSAAPARASVGVRPGSVSTRSPAVAHLAIISGSLKGTTVPLGETSILIGRASTCTIVIEDDFLSARHCRIFPENGQWFVEDLGSTNGTFLGNQRIDDPVPFGIGERVRIGSTTLELRS</sequence>
<name>A0A7Z0CIR0_9MICO</name>
<feature type="domain" description="FHA" evidence="4">
    <location>
        <begin position="101"/>
        <end position="150"/>
    </location>
</feature>
<dbReference type="Pfam" id="PF00498">
    <property type="entry name" value="FHA"/>
    <property type="match status" value="1"/>
</dbReference>
<evidence type="ECO:0000256" key="3">
    <source>
        <dbReference type="SAM" id="Phobius"/>
    </source>
</evidence>
<organism evidence="5 6">
    <name type="scientific">Demequina lutea</name>
    <dbReference type="NCBI Taxonomy" id="431489"/>
    <lineage>
        <taxon>Bacteria</taxon>
        <taxon>Bacillati</taxon>
        <taxon>Actinomycetota</taxon>
        <taxon>Actinomycetes</taxon>
        <taxon>Micrococcales</taxon>
        <taxon>Demequinaceae</taxon>
        <taxon>Demequina</taxon>
    </lineage>
</organism>
<dbReference type="Gene3D" id="2.60.200.20">
    <property type="match status" value="1"/>
</dbReference>
<dbReference type="SUPFAM" id="SSF49879">
    <property type="entry name" value="SMAD/FHA domain"/>
    <property type="match status" value="1"/>
</dbReference>
<comment type="caution">
    <text evidence="5">The sequence shown here is derived from an EMBL/GenBank/DDBJ whole genome shotgun (WGS) entry which is preliminary data.</text>
</comment>
<evidence type="ECO:0000313" key="5">
    <source>
        <dbReference type="EMBL" id="NYI39992.1"/>
    </source>
</evidence>
<dbReference type="InterPro" id="IPR008984">
    <property type="entry name" value="SMAD_FHA_dom_sf"/>
</dbReference>
<evidence type="ECO:0000256" key="1">
    <source>
        <dbReference type="ARBA" id="ARBA00022553"/>
    </source>
</evidence>
<feature type="region of interest" description="Disordered" evidence="2">
    <location>
        <begin position="39"/>
        <end position="72"/>
    </location>
</feature>
<dbReference type="InterPro" id="IPR050923">
    <property type="entry name" value="Cell_Proc_Reg/RNA_Proc"/>
</dbReference>
<feature type="transmembrane region" description="Helical" evidence="3">
    <location>
        <begin position="12"/>
        <end position="32"/>
    </location>
</feature>
<dbReference type="AlphaFoldDB" id="A0A7Z0CIR0"/>
<dbReference type="InterPro" id="IPR000253">
    <property type="entry name" value="FHA_dom"/>
</dbReference>
<keyword evidence="1" id="KW-0597">Phosphoprotein</keyword>
<dbReference type="Proteomes" id="UP000547973">
    <property type="component" value="Unassembled WGS sequence"/>
</dbReference>
<keyword evidence="6" id="KW-1185">Reference proteome</keyword>
<keyword evidence="3" id="KW-0472">Membrane</keyword>